<gene>
    <name evidence="2" type="ordered locus">SGRA_0206</name>
    <name evidence="3" type="ordered locus">SGRA_0209</name>
</gene>
<protein>
    <submittedName>
        <fullName evidence="3">Uncharacterized protein</fullName>
    </submittedName>
</protein>
<dbReference type="RefSeq" id="WP_014373196.1">
    <property type="nucleotide sequence ID" value="NC_016940.1"/>
</dbReference>
<dbReference type="AlphaFoldDB" id="H6L649"/>
<evidence type="ECO:0000313" key="3">
    <source>
        <dbReference type="EMBL" id="AFC22950.1"/>
    </source>
</evidence>
<proteinExistence type="predicted"/>
<dbReference type="KEGG" id="sgn:SGRA_0206"/>
<dbReference type="KEGG" id="sgn:SGRA_0209"/>
<reference evidence="3" key="1">
    <citation type="submission" date="2011-06" db="EMBL/GenBank/DDBJ databases">
        <authorList>
            <person name="Saw J.H.W."/>
            <person name="Kanbe M."/>
            <person name="Aizawa S.-I."/>
            <person name="Saito J.A."/>
            <person name="Young A."/>
            <person name="Hou S."/>
            <person name="Alam M."/>
        </authorList>
    </citation>
    <scope>NUCLEOTIDE SEQUENCE</scope>
    <source>
        <strain evidence="3">Lewin</strain>
    </source>
</reference>
<dbReference type="EMBL" id="CP002831">
    <property type="protein sequence ID" value="AFC22950.1"/>
    <property type="molecule type" value="Genomic_DNA"/>
</dbReference>
<dbReference type="EMBL" id="CP002831">
    <property type="protein sequence ID" value="AFC22947.1"/>
    <property type="molecule type" value="Genomic_DNA"/>
</dbReference>
<reference evidence="3 4" key="2">
    <citation type="journal article" date="2012" name="Stand. Genomic Sci.">
        <title>Complete genome sequencing and analysis of Saprospira grandis str. Lewin, a predatory marine bacterium.</title>
        <authorList>
            <person name="Saw J.H."/>
            <person name="Yuryev A."/>
            <person name="Kanbe M."/>
            <person name="Hou S."/>
            <person name="Young A.G."/>
            <person name="Aizawa S."/>
            <person name="Alam M."/>
        </authorList>
    </citation>
    <scope>NUCLEOTIDE SEQUENCE [LARGE SCALE GENOMIC DNA]</scope>
    <source>
        <strain evidence="3 4">Lewin</strain>
    </source>
</reference>
<sequence>MKFFVLEKKLMDPKPSRKTTSTQAQPPRKIPSDEGMTIFFLA</sequence>
<feature type="region of interest" description="Disordered" evidence="1">
    <location>
        <begin position="10"/>
        <end position="34"/>
    </location>
</feature>
<organism evidence="3 4">
    <name type="scientific">Saprospira grandis (strain Lewin)</name>
    <dbReference type="NCBI Taxonomy" id="984262"/>
    <lineage>
        <taxon>Bacteria</taxon>
        <taxon>Pseudomonadati</taxon>
        <taxon>Bacteroidota</taxon>
        <taxon>Saprospiria</taxon>
        <taxon>Saprospirales</taxon>
        <taxon>Saprospiraceae</taxon>
        <taxon>Saprospira</taxon>
    </lineage>
</organism>
<evidence type="ECO:0000313" key="2">
    <source>
        <dbReference type="EMBL" id="AFC22947.1"/>
    </source>
</evidence>
<evidence type="ECO:0000313" key="4">
    <source>
        <dbReference type="Proteomes" id="UP000007519"/>
    </source>
</evidence>
<name>H6L649_SAPGL</name>
<dbReference type="Proteomes" id="UP000007519">
    <property type="component" value="Chromosome"/>
</dbReference>
<dbReference type="HOGENOM" id="CLU_3257662_0_0_10"/>
<accession>H6L649</accession>
<evidence type="ECO:0000256" key="1">
    <source>
        <dbReference type="SAM" id="MobiDB-lite"/>
    </source>
</evidence>
<keyword evidence="4" id="KW-1185">Reference proteome</keyword>